<dbReference type="AlphaFoldDB" id="A0AAN9C7N6"/>
<gene>
    <name evidence="6" type="ORF">R3I93_022038</name>
</gene>
<evidence type="ECO:0000256" key="3">
    <source>
        <dbReference type="ARBA" id="ARBA00023038"/>
    </source>
</evidence>
<evidence type="ECO:0000256" key="2">
    <source>
        <dbReference type="ARBA" id="ARBA00022833"/>
    </source>
</evidence>
<evidence type="ECO:0000313" key="7">
    <source>
        <dbReference type="Proteomes" id="UP001364617"/>
    </source>
</evidence>
<comment type="caution">
    <text evidence="6">The sequence shown here is derived from an EMBL/GenBank/DDBJ whole genome shotgun (WGS) entry which is preliminary data.</text>
</comment>
<dbReference type="Gene3D" id="2.10.110.10">
    <property type="entry name" value="Cysteine Rich Protein"/>
    <property type="match status" value="1"/>
</dbReference>
<keyword evidence="7" id="KW-1185">Reference proteome</keyword>
<dbReference type="PANTHER" id="PTHR24206">
    <property type="entry name" value="OS06G0237300 PROTEIN"/>
    <property type="match status" value="1"/>
</dbReference>
<name>A0AAN9C7N6_9TELE</name>
<keyword evidence="2 4" id="KW-0862">Zinc</keyword>
<dbReference type="PROSITE" id="PS50023">
    <property type="entry name" value="LIM_DOMAIN_2"/>
    <property type="match status" value="1"/>
</dbReference>
<dbReference type="SUPFAM" id="SSF57716">
    <property type="entry name" value="Glucocorticoid receptor-like (DNA-binding domain)"/>
    <property type="match status" value="1"/>
</dbReference>
<dbReference type="Proteomes" id="UP001364617">
    <property type="component" value="Unassembled WGS sequence"/>
</dbReference>
<evidence type="ECO:0000313" key="6">
    <source>
        <dbReference type="EMBL" id="KAK7123800.1"/>
    </source>
</evidence>
<evidence type="ECO:0000259" key="5">
    <source>
        <dbReference type="PROSITE" id="PS50023"/>
    </source>
</evidence>
<proteinExistence type="predicted"/>
<dbReference type="GO" id="GO:0046872">
    <property type="term" value="F:metal ion binding"/>
    <property type="evidence" value="ECO:0007669"/>
    <property type="project" value="UniProtKB-KW"/>
</dbReference>
<accession>A0AAN9C7N6</accession>
<sequence>MERMAADKLIFHKTCFCCKHCKKKLSHQSYAPLYGEFYCVFHYQQLFRRKGNYDEGFGRQQHKDRWLQRNGTDVI</sequence>
<dbReference type="EMBL" id="JAYKXH010000024">
    <property type="protein sequence ID" value="KAK7123800.1"/>
    <property type="molecule type" value="Genomic_DNA"/>
</dbReference>
<evidence type="ECO:0000256" key="1">
    <source>
        <dbReference type="ARBA" id="ARBA00022723"/>
    </source>
</evidence>
<dbReference type="Pfam" id="PF00412">
    <property type="entry name" value="LIM"/>
    <property type="match status" value="1"/>
</dbReference>
<keyword evidence="1 4" id="KW-0479">Metal-binding</keyword>
<organism evidence="6 7">
    <name type="scientific">Phoxinus phoxinus</name>
    <name type="common">Eurasian minnow</name>
    <dbReference type="NCBI Taxonomy" id="58324"/>
    <lineage>
        <taxon>Eukaryota</taxon>
        <taxon>Metazoa</taxon>
        <taxon>Chordata</taxon>
        <taxon>Craniata</taxon>
        <taxon>Vertebrata</taxon>
        <taxon>Euteleostomi</taxon>
        <taxon>Actinopterygii</taxon>
        <taxon>Neopterygii</taxon>
        <taxon>Teleostei</taxon>
        <taxon>Ostariophysi</taxon>
        <taxon>Cypriniformes</taxon>
        <taxon>Leuciscidae</taxon>
        <taxon>Phoxininae</taxon>
        <taxon>Phoxinus</taxon>
    </lineage>
</organism>
<keyword evidence="3 4" id="KW-0440">LIM domain</keyword>
<dbReference type="InterPro" id="IPR001781">
    <property type="entry name" value="Znf_LIM"/>
</dbReference>
<protein>
    <recommendedName>
        <fullName evidence="5">LIM zinc-binding domain-containing protein</fullName>
    </recommendedName>
</protein>
<evidence type="ECO:0000256" key="4">
    <source>
        <dbReference type="PROSITE-ProRule" id="PRU00125"/>
    </source>
</evidence>
<feature type="domain" description="LIM zinc-binding" evidence="5">
    <location>
        <begin position="1"/>
        <end position="49"/>
    </location>
</feature>
<reference evidence="6 7" key="1">
    <citation type="submission" date="2024-02" db="EMBL/GenBank/DDBJ databases">
        <title>Chromosome-level genome assembly of the Eurasian Minnow (Phoxinus phoxinus).</title>
        <authorList>
            <person name="Oriowo T.O."/>
            <person name="Martin S."/>
            <person name="Stange M."/>
            <person name="Chrysostomakis Y."/>
            <person name="Brown T."/>
            <person name="Winkler S."/>
            <person name="Kukowka S."/>
            <person name="Myers E.W."/>
            <person name="Bohne A."/>
        </authorList>
    </citation>
    <scope>NUCLEOTIDE SEQUENCE [LARGE SCALE GENOMIC DNA]</scope>
    <source>
        <strain evidence="6">ZFMK-TIS-60720</strain>
        <tissue evidence="6">Whole Organism</tissue>
    </source>
</reference>